<evidence type="ECO:0000256" key="1">
    <source>
        <dbReference type="SAM" id="MobiDB-lite"/>
    </source>
</evidence>
<proteinExistence type="predicted"/>
<feature type="compositionally biased region" description="Polar residues" evidence="1">
    <location>
        <begin position="40"/>
        <end position="57"/>
    </location>
</feature>
<evidence type="ECO:0000313" key="2">
    <source>
        <dbReference type="EMBL" id="KAK0458132.1"/>
    </source>
</evidence>
<gene>
    <name evidence="2" type="ORF">EV420DRAFT_1643472</name>
</gene>
<dbReference type="RefSeq" id="XP_060330424.1">
    <property type="nucleotide sequence ID" value="XM_060477519.1"/>
</dbReference>
<dbReference type="EMBL" id="JAUEPS010000019">
    <property type="protein sequence ID" value="KAK0458132.1"/>
    <property type="molecule type" value="Genomic_DNA"/>
</dbReference>
<keyword evidence="3" id="KW-1185">Reference proteome</keyword>
<evidence type="ECO:0000313" key="3">
    <source>
        <dbReference type="Proteomes" id="UP001175211"/>
    </source>
</evidence>
<feature type="compositionally biased region" description="Polar residues" evidence="1">
    <location>
        <begin position="344"/>
        <end position="355"/>
    </location>
</feature>
<feature type="compositionally biased region" description="Low complexity" evidence="1">
    <location>
        <begin position="101"/>
        <end position="115"/>
    </location>
</feature>
<accession>A0AA39N507</accession>
<protein>
    <submittedName>
        <fullName evidence="2">Uncharacterized protein</fullName>
    </submittedName>
</protein>
<feature type="compositionally biased region" description="Low complexity" evidence="1">
    <location>
        <begin position="263"/>
        <end position="274"/>
    </location>
</feature>
<dbReference type="AlphaFoldDB" id="A0AA39N507"/>
<feature type="region of interest" description="Disordered" evidence="1">
    <location>
        <begin position="232"/>
        <end position="401"/>
    </location>
</feature>
<sequence>MDDPSHPEQNPQIPGSLPQPPEQPQSISQTYKALTLEMVLSSQSQDHPLPQASQTSLPLEEKKEGMWTRVKKAMTASQSSKGSGSKISSTASRQKKGMTPIQEVSISTQSQTQESTSVEMTLRRIAENLALGPPPQLPPVQLPQTPMMEELRQVAEESGRGSLWCGTPTQVGSSPGKKLLWPEYQPKPQGPRTPPFHGPLPFPLKWSSVSGTPLSHTTWILTPILLVEVPPPTNSPESLLSPRQLHQERSPLLSPSISDHGLMSTMRSSSPTSTFELPRSPQKEQPKWTEQERTAHAPKIPSGGPYEISSTSPSSQTPRMTRHKEESEPQSFDSMKHFKEQMTKAFSSTSDTGSRMRSPMKTALTSPSGEGGVTSGKDDNENAGSQGGKPEQVDSGMPRRLPNSTIATEVLRFCALSYLIGSIVISLC</sequence>
<feature type="region of interest" description="Disordered" evidence="1">
    <location>
        <begin position="1"/>
        <end position="115"/>
    </location>
</feature>
<feature type="compositionally biased region" description="Basic and acidic residues" evidence="1">
    <location>
        <begin position="281"/>
        <end position="295"/>
    </location>
</feature>
<feature type="compositionally biased region" description="Polar residues" evidence="1">
    <location>
        <begin position="308"/>
        <end position="319"/>
    </location>
</feature>
<name>A0AA39N507_ARMTA</name>
<comment type="caution">
    <text evidence="2">The sequence shown here is derived from an EMBL/GenBank/DDBJ whole genome shotgun (WGS) entry which is preliminary data.</text>
</comment>
<dbReference type="GeneID" id="85361067"/>
<reference evidence="2" key="1">
    <citation type="submission" date="2023-06" db="EMBL/GenBank/DDBJ databases">
        <authorList>
            <consortium name="Lawrence Berkeley National Laboratory"/>
            <person name="Ahrendt S."/>
            <person name="Sahu N."/>
            <person name="Indic B."/>
            <person name="Wong-Bajracharya J."/>
            <person name="Merenyi Z."/>
            <person name="Ke H.-M."/>
            <person name="Monk M."/>
            <person name="Kocsube S."/>
            <person name="Drula E."/>
            <person name="Lipzen A."/>
            <person name="Balint B."/>
            <person name="Henrissat B."/>
            <person name="Andreopoulos B."/>
            <person name="Martin F.M."/>
            <person name="Harder C.B."/>
            <person name="Rigling D."/>
            <person name="Ford K.L."/>
            <person name="Foster G.D."/>
            <person name="Pangilinan J."/>
            <person name="Papanicolaou A."/>
            <person name="Barry K."/>
            <person name="LaButti K."/>
            <person name="Viragh M."/>
            <person name="Koriabine M."/>
            <person name="Yan M."/>
            <person name="Riley R."/>
            <person name="Champramary S."/>
            <person name="Plett K.L."/>
            <person name="Tsai I.J."/>
            <person name="Slot J."/>
            <person name="Sipos G."/>
            <person name="Plett J."/>
            <person name="Nagy L.G."/>
            <person name="Grigoriev I.V."/>
        </authorList>
    </citation>
    <scope>NUCLEOTIDE SEQUENCE</scope>
    <source>
        <strain evidence="2">CCBAS 213</strain>
    </source>
</reference>
<feature type="compositionally biased region" description="Low complexity" evidence="1">
    <location>
        <begin position="75"/>
        <end position="92"/>
    </location>
</feature>
<dbReference type="Proteomes" id="UP001175211">
    <property type="component" value="Unassembled WGS sequence"/>
</dbReference>
<organism evidence="2 3">
    <name type="scientific">Armillaria tabescens</name>
    <name type="common">Ringless honey mushroom</name>
    <name type="synonym">Agaricus tabescens</name>
    <dbReference type="NCBI Taxonomy" id="1929756"/>
    <lineage>
        <taxon>Eukaryota</taxon>
        <taxon>Fungi</taxon>
        <taxon>Dikarya</taxon>
        <taxon>Basidiomycota</taxon>
        <taxon>Agaricomycotina</taxon>
        <taxon>Agaricomycetes</taxon>
        <taxon>Agaricomycetidae</taxon>
        <taxon>Agaricales</taxon>
        <taxon>Marasmiineae</taxon>
        <taxon>Physalacriaceae</taxon>
        <taxon>Desarmillaria</taxon>
    </lineage>
</organism>